<dbReference type="GO" id="GO:0016260">
    <property type="term" value="P:selenocysteine biosynthetic process"/>
    <property type="evidence" value="ECO:0007669"/>
    <property type="project" value="UniProtKB-UniRule"/>
</dbReference>
<evidence type="ECO:0000256" key="5">
    <source>
        <dbReference type="ARBA" id="ARBA00022598"/>
    </source>
</evidence>
<evidence type="ECO:0000259" key="16">
    <source>
        <dbReference type="PROSITE" id="PS50862"/>
    </source>
</evidence>
<feature type="coiled-coil region" evidence="15">
    <location>
        <begin position="31"/>
        <end position="65"/>
    </location>
</feature>
<dbReference type="HAMAP" id="MF_00176">
    <property type="entry name" value="Ser_tRNA_synth_type1"/>
    <property type="match status" value="1"/>
</dbReference>
<comment type="catalytic activity">
    <reaction evidence="10 12">
        <text>tRNA(Sec) + L-serine + ATP = L-seryl-tRNA(Sec) + AMP + diphosphate + H(+)</text>
        <dbReference type="Rhea" id="RHEA:42580"/>
        <dbReference type="Rhea" id="RHEA-COMP:9742"/>
        <dbReference type="Rhea" id="RHEA-COMP:10128"/>
        <dbReference type="ChEBI" id="CHEBI:15378"/>
        <dbReference type="ChEBI" id="CHEBI:30616"/>
        <dbReference type="ChEBI" id="CHEBI:33019"/>
        <dbReference type="ChEBI" id="CHEBI:33384"/>
        <dbReference type="ChEBI" id="CHEBI:78442"/>
        <dbReference type="ChEBI" id="CHEBI:78533"/>
        <dbReference type="ChEBI" id="CHEBI:456215"/>
        <dbReference type="EC" id="6.1.1.11"/>
    </reaction>
</comment>
<organism evidence="17 18">
    <name type="scientific">Candidatus Chisholmbacteria bacterium RIFCSPLOWO2_01_FULL_49_14</name>
    <dbReference type="NCBI Taxonomy" id="1797593"/>
    <lineage>
        <taxon>Bacteria</taxon>
        <taxon>Candidatus Chisholmiibacteriota</taxon>
    </lineage>
</organism>
<reference evidence="17 18" key="1">
    <citation type="journal article" date="2016" name="Nat. Commun.">
        <title>Thousands of microbial genomes shed light on interconnected biogeochemical processes in an aquifer system.</title>
        <authorList>
            <person name="Anantharaman K."/>
            <person name="Brown C.T."/>
            <person name="Hug L.A."/>
            <person name="Sharon I."/>
            <person name="Castelle C.J."/>
            <person name="Probst A.J."/>
            <person name="Thomas B.C."/>
            <person name="Singh A."/>
            <person name="Wilkins M.J."/>
            <person name="Karaoz U."/>
            <person name="Brodie E.L."/>
            <person name="Williams K.H."/>
            <person name="Hubbard S.S."/>
            <person name="Banfield J.F."/>
        </authorList>
    </citation>
    <scope>NUCLEOTIDE SEQUENCE [LARGE SCALE GENOMIC DNA]</scope>
</reference>
<comment type="pathway">
    <text evidence="2 12">Aminoacyl-tRNA biosynthesis; selenocysteinyl-tRNA(Sec) biosynthesis; L-seryl-tRNA(Sec) from L-serine and tRNA(Sec): step 1/1.</text>
</comment>
<dbReference type="InterPro" id="IPR002317">
    <property type="entry name" value="Ser-tRNA-ligase_type_1"/>
</dbReference>
<dbReference type="Gene3D" id="3.30.930.10">
    <property type="entry name" value="Bira Bifunctional Protein, Domain 2"/>
    <property type="match status" value="1"/>
</dbReference>
<dbReference type="InterPro" id="IPR015866">
    <property type="entry name" value="Ser-tRNA-synth_1_N"/>
</dbReference>
<comment type="similarity">
    <text evidence="3 12">Belongs to the class-II aminoacyl-tRNA synthetase family. Type-1 seryl-tRNA synthetase subfamily.</text>
</comment>
<evidence type="ECO:0000256" key="13">
    <source>
        <dbReference type="PIRSR" id="PIRSR001529-1"/>
    </source>
</evidence>
<gene>
    <name evidence="12" type="primary">serS</name>
    <name evidence="17" type="ORF">A3A65_01085</name>
</gene>
<feature type="site" description="Important for serine binding" evidence="13">
    <location>
        <position position="379"/>
    </location>
</feature>
<dbReference type="InterPro" id="IPR010978">
    <property type="entry name" value="tRNA-bd_arm"/>
</dbReference>
<evidence type="ECO:0000256" key="2">
    <source>
        <dbReference type="ARBA" id="ARBA00005045"/>
    </source>
</evidence>
<evidence type="ECO:0000313" key="18">
    <source>
        <dbReference type="Proteomes" id="UP000176723"/>
    </source>
</evidence>
<dbReference type="PROSITE" id="PS50862">
    <property type="entry name" value="AA_TRNA_LIGASE_II"/>
    <property type="match status" value="1"/>
</dbReference>
<dbReference type="PIRSF" id="PIRSF001529">
    <property type="entry name" value="Ser-tRNA-synth_IIa"/>
    <property type="match status" value="1"/>
</dbReference>
<feature type="binding site" evidence="13">
    <location>
        <position position="224"/>
    </location>
    <ligand>
        <name>L-serine</name>
        <dbReference type="ChEBI" id="CHEBI:33384"/>
    </ligand>
</feature>
<dbReference type="GO" id="GO:0004828">
    <property type="term" value="F:serine-tRNA ligase activity"/>
    <property type="evidence" value="ECO:0007669"/>
    <property type="project" value="UniProtKB-UniRule"/>
</dbReference>
<dbReference type="EC" id="6.1.1.11" evidence="12"/>
<feature type="binding site" evidence="12 14">
    <location>
        <begin position="255"/>
        <end position="257"/>
    </location>
    <ligand>
        <name>ATP</name>
        <dbReference type="ChEBI" id="CHEBI:30616"/>
    </ligand>
</feature>
<feature type="binding site" evidence="13">
    <location>
        <position position="255"/>
    </location>
    <ligand>
        <name>L-serine</name>
        <dbReference type="ChEBI" id="CHEBI:33384"/>
    </ligand>
</feature>
<dbReference type="GO" id="GO:0005524">
    <property type="term" value="F:ATP binding"/>
    <property type="evidence" value="ECO:0007669"/>
    <property type="project" value="UniProtKB-UniRule"/>
</dbReference>
<keyword evidence="6 12" id="KW-0547">Nucleotide-binding</keyword>
<feature type="binding site" evidence="12 14">
    <location>
        <begin position="344"/>
        <end position="347"/>
    </location>
    <ligand>
        <name>ATP</name>
        <dbReference type="ChEBI" id="CHEBI:30616"/>
    </ligand>
</feature>
<sequence>MLDIQFIRDHADTVRKAARDKNLNPKVVDEVLRFDAKRRELRAKVEQLRAERNAISKEMAVKKSEELQEQAGEIKKTLKDIEPQLKKTEAGFSELMLQVPSVPAPDVPVGLDESGNQVIRRWGTPPSMNFEPKDHVTLGEMHDLIDLDRGVKIAGFRSFFTKNELVLMEMGLLDFSLKYMVKQGFTPMTVPWLVNDEALYGTGYFPWGIEDHYSTQDGKKLIGTAEVSLTAYHANETFNEEDLPVKLVGISPCFRREVGSYGKDTRGIFRLHQFNKVEQVVLHAADRQESESWHEKMLSFSEDILRELELPYQVVLMCTGDMGAGQVKKYDIETWFPAQNKYRETHSDSFFYDFQSRRLNMRYRTHQGETKFVYTLNNTVIATPRVLGAILENYQQKDGSIIVPSLLRGYVGKDKLTPKNK</sequence>
<dbReference type="GO" id="GO:0006434">
    <property type="term" value="P:seryl-tRNA aminoacylation"/>
    <property type="evidence" value="ECO:0007669"/>
    <property type="project" value="UniProtKB-UniRule"/>
</dbReference>
<dbReference type="Pfam" id="PF02403">
    <property type="entry name" value="Seryl_tRNA_N"/>
    <property type="match status" value="1"/>
</dbReference>
<dbReference type="Gene3D" id="1.10.287.40">
    <property type="entry name" value="Serine-tRNA synthetase, tRNA binding domain"/>
    <property type="match status" value="1"/>
</dbReference>
<dbReference type="InterPro" id="IPR002314">
    <property type="entry name" value="aa-tRNA-synt_IIb"/>
</dbReference>
<evidence type="ECO:0000256" key="14">
    <source>
        <dbReference type="PIRSR" id="PIRSR001529-2"/>
    </source>
</evidence>
<comment type="caution">
    <text evidence="12">Lacks conserved residue(s) required for the propagation of feature annotation.</text>
</comment>
<protein>
    <recommendedName>
        <fullName evidence="12">Serine--tRNA ligase</fullName>
        <ecNumber evidence="12">6.1.1.11</ecNumber>
    </recommendedName>
    <alternativeName>
        <fullName evidence="12">Seryl-tRNA synthetase</fullName>
        <shortName evidence="12">SerRS</shortName>
    </alternativeName>
    <alternativeName>
        <fullName evidence="12">Seryl-tRNA(Ser/Sec) synthetase</fullName>
    </alternativeName>
</protein>
<comment type="caution">
    <text evidence="17">The sequence shown here is derived from an EMBL/GenBank/DDBJ whole genome shotgun (WGS) entry which is preliminary data.</text>
</comment>
<evidence type="ECO:0000256" key="9">
    <source>
        <dbReference type="ARBA" id="ARBA00023146"/>
    </source>
</evidence>
<comment type="domain">
    <text evidence="12">Consists of two distinct domains, a catalytic core and a N-terminal extension that is involved in tRNA binding.</text>
</comment>
<dbReference type="GO" id="GO:0005737">
    <property type="term" value="C:cytoplasm"/>
    <property type="evidence" value="ECO:0007669"/>
    <property type="project" value="UniProtKB-SubCell"/>
</dbReference>
<evidence type="ECO:0000256" key="6">
    <source>
        <dbReference type="ARBA" id="ARBA00022741"/>
    </source>
</evidence>
<dbReference type="InterPro" id="IPR006195">
    <property type="entry name" value="aa-tRNA-synth_II"/>
</dbReference>
<comment type="function">
    <text evidence="12">Catalyzes the attachment of serine to tRNA(Ser). Is also able to aminoacylate tRNA(Sec) with serine, to form the misacylated tRNA L-seryl-tRNA(Sec), which will be further converted into selenocysteinyl-tRNA(Sec).</text>
</comment>
<keyword evidence="4 12" id="KW-0963">Cytoplasm</keyword>
<keyword evidence="5 12" id="KW-0436">Ligase</keyword>
<comment type="catalytic activity">
    <reaction evidence="11 12">
        <text>tRNA(Ser) + L-serine + ATP = L-seryl-tRNA(Ser) + AMP + diphosphate + H(+)</text>
        <dbReference type="Rhea" id="RHEA:12292"/>
        <dbReference type="Rhea" id="RHEA-COMP:9669"/>
        <dbReference type="Rhea" id="RHEA-COMP:9703"/>
        <dbReference type="ChEBI" id="CHEBI:15378"/>
        <dbReference type="ChEBI" id="CHEBI:30616"/>
        <dbReference type="ChEBI" id="CHEBI:33019"/>
        <dbReference type="ChEBI" id="CHEBI:33384"/>
        <dbReference type="ChEBI" id="CHEBI:78442"/>
        <dbReference type="ChEBI" id="CHEBI:78533"/>
        <dbReference type="ChEBI" id="CHEBI:456215"/>
        <dbReference type="EC" id="6.1.1.11"/>
    </reaction>
</comment>
<dbReference type="STRING" id="1797593.A3A65_01085"/>
<dbReference type="SUPFAM" id="SSF46589">
    <property type="entry name" value="tRNA-binding arm"/>
    <property type="match status" value="1"/>
</dbReference>
<evidence type="ECO:0000256" key="3">
    <source>
        <dbReference type="ARBA" id="ARBA00010728"/>
    </source>
</evidence>
<dbReference type="EMBL" id="MHCL01000023">
    <property type="protein sequence ID" value="OGY20753.1"/>
    <property type="molecule type" value="Genomic_DNA"/>
</dbReference>
<evidence type="ECO:0000256" key="4">
    <source>
        <dbReference type="ARBA" id="ARBA00022490"/>
    </source>
</evidence>
<feature type="binding site" evidence="12">
    <location>
        <begin position="224"/>
        <end position="226"/>
    </location>
    <ligand>
        <name>L-serine</name>
        <dbReference type="ChEBI" id="CHEBI:33384"/>
    </ligand>
</feature>
<evidence type="ECO:0000256" key="1">
    <source>
        <dbReference type="ARBA" id="ARBA00004496"/>
    </source>
</evidence>
<dbReference type="NCBIfam" id="TIGR00414">
    <property type="entry name" value="serS"/>
    <property type="match status" value="1"/>
</dbReference>
<dbReference type="Proteomes" id="UP000176723">
    <property type="component" value="Unassembled WGS sequence"/>
</dbReference>
<name>A0A1G1VZD3_9BACT</name>
<dbReference type="PRINTS" id="PR00981">
    <property type="entry name" value="TRNASYNTHSER"/>
</dbReference>
<proteinExistence type="inferred from homology"/>
<evidence type="ECO:0000256" key="8">
    <source>
        <dbReference type="ARBA" id="ARBA00022917"/>
    </source>
</evidence>
<comment type="subunit">
    <text evidence="12">Homodimer. The tRNA molecule binds across the dimer.</text>
</comment>
<dbReference type="PANTHER" id="PTHR43697">
    <property type="entry name" value="SERYL-TRNA SYNTHETASE"/>
    <property type="match status" value="1"/>
</dbReference>
<feature type="binding site" evidence="12 13">
    <location>
        <position position="278"/>
    </location>
    <ligand>
        <name>L-serine</name>
        <dbReference type="ChEBI" id="CHEBI:33384"/>
    </ligand>
</feature>
<evidence type="ECO:0000256" key="15">
    <source>
        <dbReference type="SAM" id="Coils"/>
    </source>
</evidence>
<keyword evidence="15" id="KW-0175">Coiled coil</keyword>
<evidence type="ECO:0000256" key="10">
    <source>
        <dbReference type="ARBA" id="ARBA00047929"/>
    </source>
</evidence>
<feature type="domain" description="Aminoacyl-transfer RNA synthetases class-II family profile" evidence="16">
    <location>
        <begin position="178"/>
        <end position="404"/>
    </location>
</feature>
<dbReference type="SUPFAM" id="SSF55681">
    <property type="entry name" value="Class II aaRS and biotin synthetases"/>
    <property type="match status" value="1"/>
</dbReference>
<evidence type="ECO:0000256" key="11">
    <source>
        <dbReference type="ARBA" id="ARBA00048823"/>
    </source>
</evidence>
<evidence type="ECO:0000256" key="12">
    <source>
        <dbReference type="HAMAP-Rule" id="MF_00176"/>
    </source>
</evidence>
<dbReference type="AlphaFoldDB" id="A0A1G1VZD3"/>
<keyword evidence="7 12" id="KW-0067">ATP-binding</keyword>
<dbReference type="InterPro" id="IPR033729">
    <property type="entry name" value="SerRS_core"/>
</dbReference>
<accession>A0A1G1VZD3</accession>
<evidence type="ECO:0000256" key="7">
    <source>
        <dbReference type="ARBA" id="ARBA00022840"/>
    </source>
</evidence>
<feature type="binding site" evidence="13">
    <location>
        <position position="377"/>
    </location>
    <ligand>
        <name>L-serine</name>
        <dbReference type="ChEBI" id="CHEBI:33384"/>
    </ligand>
</feature>
<dbReference type="CDD" id="cd00770">
    <property type="entry name" value="SerRS_core"/>
    <property type="match status" value="1"/>
</dbReference>
<evidence type="ECO:0000313" key="17">
    <source>
        <dbReference type="EMBL" id="OGY20753.1"/>
    </source>
</evidence>
<dbReference type="Pfam" id="PF00587">
    <property type="entry name" value="tRNA-synt_2b"/>
    <property type="match status" value="1"/>
</dbReference>
<keyword evidence="8 12" id="KW-0648">Protein biosynthesis</keyword>
<dbReference type="InterPro" id="IPR042103">
    <property type="entry name" value="SerRS_1_N_sf"/>
</dbReference>
<keyword evidence="9 12" id="KW-0030">Aminoacyl-tRNA synthetase</keyword>
<dbReference type="UniPathway" id="UPA00906">
    <property type="reaction ID" value="UER00895"/>
</dbReference>
<feature type="binding site" evidence="12">
    <location>
        <position position="379"/>
    </location>
    <ligand>
        <name>L-serine</name>
        <dbReference type="ChEBI" id="CHEBI:33384"/>
    </ligand>
</feature>
<dbReference type="InterPro" id="IPR045864">
    <property type="entry name" value="aa-tRNA-synth_II/BPL/LPL"/>
</dbReference>
<dbReference type="PANTHER" id="PTHR43697:SF1">
    <property type="entry name" value="SERINE--TRNA LIGASE"/>
    <property type="match status" value="1"/>
</dbReference>
<comment type="subcellular location">
    <subcellularLocation>
        <location evidence="1 12">Cytoplasm</location>
    </subcellularLocation>
</comment>